<proteinExistence type="predicted"/>
<evidence type="ECO:0008006" key="4">
    <source>
        <dbReference type="Google" id="ProtNLM"/>
    </source>
</evidence>
<dbReference type="InterPro" id="IPR011050">
    <property type="entry name" value="Pectin_lyase_fold/virulence"/>
</dbReference>
<feature type="chain" id="PRO_5032748488" description="Pectate lyase superfamily protein" evidence="1">
    <location>
        <begin position="26"/>
        <end position="687"/>
    </location>
</feature>
<dbReference type="Gene3D" id="2.160.20.10">
    <property type="entry name" value="Single-stranded right-handed beta-helix, Pectin lyase-like"/>
    <property type="match status" value="1"/>
</dbReference>
<dbReference type="RefSeq" id="WP_159679962.1">
    <property type="nucleotide sequence ID" value="NZ_CP043727.1"/>
</dbReference>
<dbReference type="SUPFAM" id="SSF51126">
    <property type="entry name" value="Pectin lyase-like"/>
    <property type="match status" value="1"/>
</dbReference>
<evidence type="ECO:0000313" key="2">
    <source>
        <dbReference type="EMBL" id="QHB33981.1"/>
    </source>
</evidence>
<reference evidence="3" key="1">
    <citation type="submission" date="2019-09" db="EMBL/GenBank/DDBJ databases">
        <title>Yersinia canariae sp. nov., isolated from a human yersiniosis case.</title>
        <authorList>
            <person name="Nguyen S.V."/>
            <person name="Greig D."/>
            <person name="Hurley D."/>
            <person name="Cao Y."/>
            <person name="McCabe E."/>
            <person name="Mitchell M."/>
            <person name="Jenkins C."/>
            <person name="Fanning S."/>
        </authorList>
    </citation>
    <scope>NUCLEOTIDE SEQUENCE [LARGE SCALE GENOMIC DNA]</scope>
    <source>
        <strain evidence="3">NCTC 14382</strain>
    </source>
</reference>
<protein>
    <recommendedName>
        <fullName evidence="4">Pectate lyase superfamily protein</fullName>
    </recommendedName>
</protein>
<dbReference type="KEGG" id="yca:F0T03_18670"/>
<organism evidence="2 3">
    <name type="scientific">Yersinia canariae</name>
    <dbReference type="NCBI Taxonomy" id="2607663"/>
    <lineage>
        <taxon>Bacteria</taxon>
        <taxon>Pseudomonadati</taxon>
        <taxon>Pseudomonadota</taxon>
        <taxon>Gammaproteobacteria</taxon>
        <taxon>Enterobacterales</taxon>
        <taxon>Yersiniaceae</taxon>
        <taxon>Yersinia</taxon>
    </lineage>
</organism>
<dbReference type="AlphaFoldDB" id="A0A857F3L4"/>
<accession>A0A857F3L4</accession>
<name>A0A857F3L4_9GAMM</name>
<evidence type="ECO:0000313" key="3">
    <source>
        <dbReference type="Proteomes" id="UP000464402"/>
    </source>
</evidence>
<dbReference type="InterPro" id="IPR012334">
    <property type="entry name" value="Pectin_lyas_fold"/>
</dbReference>
<feature type="signal peptide" evidence="1">
    <location>
        <begin position="1"/>
        <end position="25"/>
    </location>
</feature>
<dbReference type="Gene3D" id="3.30.70.2150">
    <property type="match status" value="1"/>
</dbReference>
<dbReference type="Proteomes" id="UP000464402">
    <property type="component" value="Chromosome"/>
</dbReference>
<keyword evidence="1" id="KW-0732">Signal</keyword>
<sequence>MKHSRTLLSLIIAGAISITALNANAADSDSDCAGEQIPQLSNVVLTCATEIGINPNQGIDLSAEISTALSDGKSIFFPAGSYLIGSDIILNEKNNLVGSDTGVTILRGVKPNESISIGNKAYSIPVSQLTIKNIIFDNAKVKFYGNKKNISIINNAFINTITTEEQLSVSHNPFTIHGNVFLRDKNHPGLGISTYRNSNTKVENNVIGDISDENILLTMNYYDVGTFNIINKIKAAAKNQQLTLLDDQGHFISGWYATDGLKNSVFRNNVISGNTLECLVVKEEKDDNKTDDENCAMGRDHVLYIKQYNNVDIVNNYFSGWPERPSGQLKFRNASHLYFAGNYLNKTEFNARPYKSSSTLNMDNTFIFNNTLQDAMIGYWQDFSDTDDFYINSENYVVFDNLFISDDQAKKQLTATWRSTHGEYLEANNYYIDQTPVATDGFQSVNIATAKERLPAEKASLLAIKPIPLWKKVGNISGENLKDDQLVRLDIEAEGYPAQFVVYQPKNRSSYPTYRWAAELTDLFNEKIAGACAGVLTSKVTADNNCKFMAKKHSSYLNGIYTTEGGAATYTTKIVDKYLDVGYISASKIKPGQSVKFAVTFEDGSYKDVTYTPTDEYWTAGHRWPLKLAEKINASIPGLCAGQRMEAKVEVNEISKCGGVKPIPSSHLNSIYTANGQSAKIALSIGN</sequence>
<dbReference type="EMBL" id="CP043727">
    <property type="protein sequence ID" value="QHB33981.1"/>
    <property type="molecule type" value="Genomic_DNA"/>
</dbReference>
<evidence type="ECO:0000256" key="1">
    <source>
        <dbReference type="SAM" id="SignalP"/>
    </source>
</evidence>
<gene>
    <name evidence="2" type="ORF">F0T03_18670</name>
</gene>
<keyword evidence="3" id="KW-1185">Reference proteome</keyword>